<dbReference type="PROSITE" id="PS50878">
    <property type="entry name" value="RT_POL"/>
    <property type="match status" value="1"/>
</dbReference>
<proteinExistence type="predicted"/>
<evidence type="ECO:0000313" key="3">
    <source>
        <dbReference type="Proteomes" id="UP001249851"/>
    </source>
</evidence>
<name>A0AAD9UZR5_ACRCE</name>
<gene>
    <name evidence="2" type="ORF">P5673_022188</name>
</gene>
<dbReference type="InterPro" id="IPR000477">
    <property type="entry name" value="RT_dom"/>
</dbReference>
<dbReference type="AlphaFoldDB" id="A0AAD9UZR5"/>
<comment type="caution">
    <text evidence="2">The sequence shown here is derived from an EMBL/GenBank/DDBJ whole genome shotgun (WGS) entry which is preliminary data.</text>
</comment>
<dbReference type="EMBL" id="JARQWQ010000059">
    <property type="protein sequence ID" value="KAK2555918.1"/>
    <property type="molecule type" value="Genomic_DNA"/>
</dbReference>
<protein>
    <submittedName>
        <fullName evidence="2">RNA-directed DNA polymerase from transposon BS</fullName>
    </submittedName>
</protein>
<reference evidence="2" key="2">
    <citation type="journal article" date="2023" name="Science">
        <title>Genomic signatures of disease resistance in endangered staghorn corals.</title>
        <authorList>
            <person name="Vollmer S.V."/>
            <person name="Selwyn J.D."/>
            <person name="Despard B.A."/>
            <person name="Roesel C.L."/>
        </authorList>
    </citation>
    <scope>NUCLEOTIDE SEQUENCE</scope>
    <source>
        <strain evidence="2">K2</strain>
    </source>
</reference>
<reference evidence="2" key="1">
    <citation type="journal article" date="2023" name="G3 (Bethesda)">
        <title>Whole genome assembly and annotation of the endangered Caribbean coral Acropora cervicornis.</title>
        <authorList>
            <person name="Selwyn J.D."/>
            <person name="Vollmer S.V."/>
        </authorList>
    </citation>
    <scope>NUCLEOTIDE SEQUENCE</scope>
    <source>
        <strain evidence="2">K2</strain>
    </source>
</reference>
<dbReference type="InterPro" id="IPR043502">
    <property type="entry name" value="DNA/RNA_pol_sf"/>
</dbReference>
<accession>A0AAD9UZR5</accession>
<evidence type="ECO:0000313" key="2">
    <source>
        <dbReference type="EMBL" id="KAK2555918.1"/>
    </source>
</evidence>
<dbReference type="CDD" id="cd01650">
    <property type="entry name" value="RT_nLTR_like"/>
    <property type="match status" value="1"/>
</dbReference>
<keyword evidence="2" id="KW-0808">Transferase</keyword>
<keyword evidence="3" id="KW-1185">Reference proteome</keyword>
<evidence type="ECO:0000259" key="1">
    <source>
        <dbReference type="PROSITE" id="PS50878"/>
    </source>
</evidence>
<dbReference type="SUPFAM" id="SSF56672">
    <property type="entry name" value="DNA/RNA polymerases"/>
    <property type="match status" value="1"/>
</dbReference>
<organism evidence="2 3">
    <name type="scientific">Acropora cervicornis</name>
    <name type="common">Staghorn coral</name>
    <dbReference type="NCBI Taxonomy" id="6130"/>
    <lineage>
        <taxon>Eukaryota</taxon>
        <taxon>Metazoa</taxon>
        <taxon>Cnidaria</taxon>
        <taxon>Anthozoa</taxon>
        <taxon>Hexacorallia</taxon>
        <taxon>Scleractinia</taxon>
        <taxon>Astrocoeniina</taxon>
        <taxon>Acroporidae</taxon>
        <taxon>Acropora</taxon>
    </lineage>
</organism>
<sequence>MESPSTLTVVRKRSLKDLHDVPWWVKSLFDDIDDVTHAWELLFKDVLDTHIPTRLAKIRKKSLPWVTGEIRKEMNKRYKLLRKCDGTRNTSAFWEEYKRTRNKVTKMLREAESTFWLNQFKKAKNAKDFWNTVTEVMNLHQKHKQIGPMQHSSSSELITSKTGKAELINDFFVNIGKNLADKHHRREHKAQTTDLSDFYNRVTPTISDLSTCKRKLASDLNKLKPRKAAGPDGIQAKDLVVAGTSAIDGLNTIFSKSLKNSRFPSKWKLARVAAIFKRGNQLDPANYRPLSMLSLPGKLLESQFCCVLDEHLQTHNLYSNNQWGFRKGRSTETLLISMTERWRAALDDNKTVGAIFIDFRKAFDTISHELLPLKLQAVGVMGDSYNWILDYLKDRSQFTTVNDSSSSTKPINYGVPQGSLLGPRLYSIYVNDLPDAVTEGEVEMYADETTASCIGDNFDTVTQRLNLIFKQIYMWSQRNRLSIHNGKSEAMLLSTKPLIGPVQELRYEENRIDFVNSTCCLGIEIDNKLSWSPHIDKLCKSYRKKLGALRRMPRLPPKVLEEIYFKTVVSGVSYCIPVWGGCTAPLFNRLEEIHTKAARLIHDLPRDRDNTHVLQKANWLPLSYMYKKAILKYVHQAFYQAGPAQITELFSVKAIKYDSRRSKQLVLDRPKKEIGRLSLRHRGTMIWKSIPSSVKEGHYSSVPDPVNTTITENTSHSGNFDFESLKPKQPGGLLPQDSSQRWIITSPRAEEKTGKEHLRITNISQWTALITLKRRNDAVIKHADKCGAVVVWARHLYVVEVERQLFDTNFYQQQDCDFTVDNTTQSREQ</sequence>
<keyword evidence="2" id="KW-0548">Nucleotidyltransferase</keyword>
<dbReference type="PANTHER" id="PTHR33332">
    <property type="entry name" value="REVERSE TRANSCRIPTASE DOMAIN-CONTAINING PROTEIN"/>
    <property type="match status" value="1"/>
</dbReference>
<keyword evidence="2" id="KW-0695">RNA-directed DNA polymerase</keyword>
<dbReference type="Pfam" id="PF00078">
    <property type="entry name" value="RVT_1"/>
    <property type="match status" value="1"/>
</dbReference>
<dbReference type="GO" id="GO:0003964">
    <property type="term" value="F:RNA-directed DNA polymerase activity"/>
    <property type="evidence" value="ECO:0007669"/>
    <property type="project" value="UniProtKB-KW"/>
</dbReference>
<dbReference type="Proteomes" id="UP001249851">
    <property type="component" value="Unassembled WGS sequence"/>
</dbReference>
<feature type="domain" description="Reverse transcriptase" evidence="1">
    <location>
        <begin position="256"/>
        <end position="519"/>
    </location>
</feature>